<dbReference type="Proteomes" id="UP000242715">
    <property type="component" value="Unassembled WGS sequence"/>
</dbReference>
<dbReference type="EMBL" id="DF974211">
    <property type="protein sequence ID" value="GAU46421.1"/>
    <property type="molecule type" value="Genomic_DNA"/>
</dbReference>
<sequence>MTTKFLTRKHSHFVYNLCPDKLPARLLNAGWSLQKHRTVCCKPPRNRAENGWEPGIHKRLGMKNEV</sequence>
<gene>
    <name evidence="1" type="ORF">TSUD_134510</name>
</gene>
<protein>
    <submittedName>
        <fullName evidence="1">Uncharacterized protein</fullName>
    </submittedName>
</protein>
<keyword evidence="2" id="KW-1185">Reference proteome</keyword>
<proteinExistence type="predicted"/>
<reference evidence="2" key="1">
    <citation type="journal article" date="2017" name="Front. Plant Sci.">
        <title>Climate Clever Clovers: New Paradigm to Reduce the Environmental Footprint of Ruminants by Breeding Low Methanogenic Forages Utilizing Haplotype Variation.</title>
        <authorList>
            <person name="Kaur P."/>
            <person name="Appels R."/>
            <person name="Bayer P.E."/>
            <person name="Keeble-Gagnere G."/>
            <person name="Wang J."/>
            <person name="Hirakawa H."/>
            <person name="Shirasawa K."/>
            <person name="Vercoe P."/>
            <person name="Stefanova K."/>
            <person name="Durmic Z."/>
            <person name="Nichols P."/>
            <person name="Revell C."/>
            <person name="Isobe S.N."/>
            <person name="Edwards D."/>
            <person name="Erskine W."/>
        </authorList>
    </citation>
    <scope>NUCLEOTIDE SEQUENCE [LARGE SCALE GENOMIC DNA]</scope>
    <source>
        <strain evidence="2">cv. Daliak</strain>
    </source>
</reference>
<evidence type="ECO:0000313" key="2">
    <source>
        <dbReference type="Proteomes" id="UP000242715"/>
    </source>
</evidence>
<name>A0A2Z6NQT2_TRISU</name>
<dbReference type="AlphaFoldDB" id="A0A2Z6NQT2"/>
<accession>A0A2Z6NQT2</accession>
<evidence type="ECO:0000313" key="1">
    <source>
        <dbReference type="EMBL" id="GAU46421.1"/>
    </source>
</evidence>
<organism evidence="1 2">
    <name type="scientific">Trifolium subterraneum</name>
    <name type="common">Subterranean clover</name>
    <dbReference type="NCBI Taxonomy" id="3900"/>
    <lineage>
        <taxon>Eukaryota</taxon>
        <taxon>Viridiplantae</taxon>
        <taxon>Streptophyta</taxon>
        <taxon>Embryophyta</taxon>
        <taxon>Tracheophyta</taxon>
        <taxon>Spermatophyta</taxon>
        <taxon>Magnoliopsida</taxon>
        <taxon>eudicotyledons</taxon>
        <taxon>Gunneridae</taxon>
        <taxon>Pentapetalae</taxon>
        <taxon>rosids</taxon>
        <taxon>fabids</taxon>
        <taxon>Fabales</taxon>
        <taxon>Fabaceae</taxon>
        <taxon>Papilionoideae</taxon>
        <taxon>50 kb inversion clade</taxon>
        <taxon>NPAAA clade</taxon>
        <taxon>Hologalegina</taxon>
        <taxon>IRL clade</taxon>
        <taxon>Trifolieae</taxon>
        <taxon>Trifolium</taxon>
    </lineage>
</organism>